<dbReference type="SUPFAM" id="SSF82861">
    <property type="entry name" value="Mechanosensitive channel protein MscS (YggB), transmembrane region"/>
    <property type="match status" value="1"/>
</dbReference>
<dbReference type="InterPro" id="IPR011014">
    <property type="entry name" value="MscS_channel_TM-2"/>
</dbReference>
<dbReference type="Pfam" id="PF00924">
    <property type="entry name" value="MS_channel_2nd"/>
    <property type="match status" value="1"/>
</dbReference>
<evidence type="ECO:0000313" key="10">
    <source>
        <dbReference type="EMBL" id="SHE69346.1"/>
    </source>
</evidence>
<dbReference type="SUPFAM" id="SSF50182">
    <property type="entry name" value="Sm-like ribonucleoproteins"/>
    <property type="match status" value="1"/>
</dbReference>
<evidence type="ECO:0000313" key="11">
    <source>
        <dbReference type="Proteomes" id="UP000184170"/>
    </source>
</evidence>
<feature type="transmembrane region" description="Helical" evidence="7">
    <location>
        <begin position="305"/>
        <end position="329"/>
    </location>
</feature>
<dbReference type="Gene3D" id="3.30.70.100">
    <property type="match status" value="1"/>
</dbReference>
<dbReference type="GO" id="GO:0005886">
    <property type="term" value="C:plasma membrane"/>
    <property type="evidence" value="ECO:0007669"/>
    <property type="project" value="UniProtKB-SubCell"/>
</dbReference>
<keyword evidence="6 7" id="KW-0472">Membrane</keyword>
<evidence type="ECO:0000256" key="7">
    <source>
        <dbReference type="SAM" id="Phobius"/>
    </source>
</evidence>
<dbReference type="PANTHER" id="PTHR30566">
    <property type="entry name" value="YNAI-RELATED MECHANOSENSITIVE ION CHANNEL"/>
    <property type="match status" value="1"/>
</dbReference>
<gene>
    <name evidence="10" type="ORF">SAMN04487965_0448</name>
</gene>
<evidence type="ECO:0000256" key="6">
    <source>
        <dbReference type="ARBA" id="ARBA00023136"/>
    </source>
</evidence>
<evidence type="ECO:0000259" key="9">
    <source>
        <dbReference type="Pfam" id="PF21082"/>
    </source>
</evidence>
<evidence type="ECO:0000256" key="2">
    <source>
        <dbReference type="ARBA" id="ARBA00008017"/>
    </source>
</evidence>
<proteinExistence type="inferred from homology"/>
<evidence type="ECO:0000256" key="3">
    <source>
        <dbReference type="ARBA" id="ARBA00022475"/>
    </source>
</evidence>
<dbReference type="SUPFAM" id="SSF82689">
    <property type="entry name" value="Mechanosensitive channel protein MscS (YggB), C-terminal domain"/>
    <property type="match status" value="1"/>
</dbReference>
<reference evidence="11" key="1">
    <citation type="submission" date="2016-11" db="EMBL/GenBank/DDBJ databases">
        <authorList>
            <person name="Varghese N."/>
            <person name="Submissions S."/>
        </authorList>
    </citation>
    <scope>NUCLEOTIDE SEQUENCE [LARGE SCALE GENOMIC DNA]</scope>
    <source>
        <strain evidence="11">CGMCC 1.7063</strain>
    </source>
</reference>
<dbReference type="InterPro" id="IPR023408">
    <property type="entry name" value="MscS_beta-dom_sf"/>
</dbReference>
<feature type="domain" description="Mechanosensitive ion channel MscS" evidence="8">
    <location>
        <begin position="434"/>
        <end position="506"/>
    </location>
</feature>
<keyword evidence="11" id="KW-1185">Reference proteome</keyword>
<dbReference type="InterPro" id="IPR049278">
    <property type="entry name" value="MS_channel_C"/>
</dbReference>
<keyword evidence="4 7" id="KW-0812">Transmembrane</keyword>
<dbReference type="InterPro" id="IPR010920">
    <property type="entry name" value="LSM_dom_sf"/>
</dbReference>
<accession>A0A1M4VJT5</accession>
<dbReference type="GO" id="GO:0008381">
    <property type="term" value="F:mechanosensitive monoatomic ion channel activity"/>
    <property type="evidence" value="ECO:0007669"/>
    <property type="project" value="UniProtKB-ARBA"/>
</dbReference>
<feature type="transmembrane region" description="Helical" evidence="7">
    <location>
        <begin position="272"/>
        <end position="293"/>
    </location>
</feature>
<dbReference type="STRING" id="494016.SAMN04487965_0448"/>
<sequence>MRLARSGEEVVCSRWMKVVLLQLVTLVVVAQSSDPEASLADPGQHPLEPLDLSSPRATLSSFLSRGDELARYARTEYWSDPSRQLAQRLAQKQAQIRKMLDLSKIPPAARDDFGNDAAIYLYDVLSRIELPPWDEIPGREKVAELAPIAVEQTGGSQKKSGVAGAVGAIEGGNKDAEDGVSLASWTVPHTEVTLVRLTDGPQSGKFVFSADTVARAHEFYRRVRDLPYQRELPLRNYAEMRPYLAMRGWLVSPQRIESFPDWMKRSIFRQAVWKWLALIVAIAVYGLFFAVLYRLSARFRRSEHMLVALSRFVVPLVLLVATLPLATFLHRQLTLTDAVGGAVSLVAELISYIALAWLAWSLPLAIMEIYIHRSRVLDQSLDANLLRFIARTLGLVGVIAVAFLLTSRLGAPLYSLVAGFGIGGVAIALAMRGSFENFIGSLNLFGDKPVKVGDFCRYGEDAGDDFQRAGTVESIGMRSTRLRGIDNSLTTIPNAEFSQMHIVNYTTRRHILLKTALSLRFETSEDQLRFLLVNIREMLVGHPRVVDEEPSVRFAGFGSSGLIVQLRVDIDSNDFPEYRAICEDIYFRIFRIVHQSGTDFAFRSQTIYFSRDGGIDVERQQSAEAQVREWAAAQEMPFPNFSPEQRAALRNTVYYPPEGAPGSEG</sequence>
<keyword evidence="3" id="KW-1003">Cell membrane</keyword>
<dbReference type="Pfam" id="PF21082">
    <property type="entry name" value="MS_channel_3rd"/>
    <property type="match status" value="1"/>
</dbReference>
<feature type="transmembrane region" description="Helical" evidence="7">
    <location>
        <begin position="411"/>
        <end position="431"/>
    </location>
</feature>
<organism evidence="10 11">
    <name type="scientific">Microbulbifer donghaiensis</name>
    <dbReference type="NCBI Taxonomy" id="494016"/>
    <lineage>
        <taxon>Bacteria</taxon>
        <taxon>Pseudomonadati</taxon>
        <taxon>Pseudomonadota</taxon>
        <taxon>Gammaproteobacteria</taxon>
        <taxon>Cellvibrionales</taxon>
        <taxon>Microbulbiferaceae</taxon>
        <taxon>Microbulbifer</taxon>
    </lineage>
</organism>
<dbReference type="Gene3D" id="1.10.287.1260">
    <property type="match status" value="1"/>
</dbReference>
<dbReference type="InterPro" id="IPR011066">
    <property type="entry name" value="MscS_channel_C_sf"/>
</dbReference>
<dbReference type="InterPro" id="IPR006685">
    <property type="entry name" value="MscS_channel_2nd"/>
</dbReference>
<dbReference type="EMBL" id="FQVA01000001">
    <property type="protein sequence ID" value="SHE69346.1"/>
    <property type="molecule type" value="Genomic_DNA"/>
</dbReference>
<evidence type="ECO:0000256" key="4">
    <source>
        <dbReference type="ARBA" id="ARBA00022692"/>
    </source>
</evidence>
<protein>
    <submittedName>
        <fullName evidence="10">MscS family membrane protein</fullName>
    </submittedName>
</protein>
<comment type="similarity">
    <text evidence="2">Belongs to the MscS (TC 1.A.23) family.</text>
</comment>
<evidence type="ECO:0000256" key="5">
    <source>
        <dbReference type="ARBA" id="ARBA00022989"/>
    </source>
</evidence>
<name>A0A1M4VJT5_9GAMM</name>
<evidence type="ECO:0000256" key="1">
    <source>
        <dbReference type="ARBA" id="ARBA00004651"/>
    </source>
</evidence>
<dbReference type="Proteomes" id="UP000184170">
    <property type="component" value="Unassembled WGS sequence"/>
</dbReference>
<evidence type="ECO:0000259" key="8">
    <source>
        <dbReference type="Pfam" id="PF00924"/>
    </source>
</evidence>
<dbReference type="Gene3D" id="2.30.30.60">
    <property type="match status" value="1"/>
</dbReference>
<feature type="transmembrane region" description="Helical" evidence="7">
    <location>
        <begin position="349"/>
        <end position="367"/>
    </location>
</feature>
<dbReference type="PANTHER" id="PTHR30566:SF5">
    <property type="entry name" value="MECHANOSENSITIVE ION CHANNEL PROTEIN 1, MITOCHONDRIAL-RELATED"/>
    <property type="match status" value="1"/>
</dbReference>
<dbReference type="AlphaFoldDB" id="A0A1M4VJT5"/>
<feature type="domain" description="Mechanosensitive ion channel MscS C-terminal" evidence="9">
    <location>
        <begin position="518"/>
        <end position="597"/>
    </location>
</feature>
<comment type="subcellular location">
    <subcellularLocation>
        <location evidence="1">Cell membrane</location>
        <topology evidence="1">Multi-pass membrane protein</topology>
    </subcellularLocation>
</comment>
<keyword evidence="5 7" id="KW-1133">Transmembrane helix</keyword>
<feature type="transmembrane region" description="Helical" evidence="7">
    <location>
        <begin position="388"/>
        <end position="405"/>
    </location>
</feature>